<dbReference type="AlphaFoldDB" id="A0A565AKB0"/>
<reference evidence="2" key="1">
    <citation type="submission" date="2019-07" db="EMBL/GenBank/DDBJ databases">
        <authorList>
            <person name="Dittberner H."/>
        </authorList>
    </citation>
    <scope>NUCLEOTIDE SEQUENCE [LARGE SCALE GENOMIC DNA]</scope>
</reference>
<name>A0A565AKB0_9BRAS</name>
<feature type="compositionally biased region" description="Basic and acidic residues" evidence="1">
    <location>
        <begin position="9"/>
        <end position="41"/>
    </location>
</feature>
<evidence type="ECO:0000313" key="3">
    <source>
        <dbReference type="Proteomes" id="UP000489600"/>
    </source>
</evidence>
<dbReference type="EMBL" id="CABITT030000001">
    <property type="protein sequence ID" value="VVA89817.1"/>
    <property type="molecule type" value="Genomic_DNA"/>
</dbReference>
<dbReference type="OrthoDB" id="1113237at2759"/>
<gene>
    <name evidence="2" type="ORF">ANE_LOCUS262</name>
</gene>
<sequence length="183" mass="20894">MNNDESDKEDEKQKLKASENENPKTESKEEKGSHGTSEQKDKKKNILTWQHTSTKKEKGNGNKNLLSEKNGFTARPMMYHGGSNPSHLWPISAGPRGRYPPFSRPPMYGPYGGRGPMCGGGRPIQPYQYQFMARPLMFNGHMSPYPPMAPPFFPPYWQIRPFTDANPMTQYTSYADNYSFCFI</sequence>
<protein>
    <submittedName>
        <fullName evidence="2">Uncharacterized protein</fullName>
    </submittedName>
</protein>
<organism evidence="2 3">
    <name type="scientific">Arabis nemorensis</name>
    <dbReference type="NCBI Taxonomy" id="586526"/>
    <lineage>
        <taxon>Eukaryota</taxon>
        <taxon>Viridiplantae</taxon>
        <taxon>Streptophyta</taxon>
        <taxon>Embryophyta</taxon>
        <taxon>Tracheophyta</taxon>
        <taxon>Spermatophyta</taxon>
        <taxon>Magnoliopsida</taxon>
        <taxon>eudicotyledons</taxon>
        <taxon>Gunneridae</taxon>
        <taxon>Pentapetalae</taxon>
        <taxon>rosids</taxon>
        <taxon>malvids</taxon>
        <taxon>Brassicales</taxon>
        <taxon>Brassicaceae</taxon>
        <taxon>Arabideae</taxon>
        <taxon>Arabis</taxon>
    </lineage>
</organism>
<evidence type="ECO:0000313" key="2">
    <source>
        <dbReference type="EMBL" id="VVA89817.1"/>
    </source>
</evidence>
<accession>A0A565AKB0</accession>
<keyword evidence="3" id="KW-1185">Reference proteome</keyword>
<proteinExistence type="predicted"/>
<dbReference type="Proteomes" id="UP000489600">
    <property type="component" value="Unassembled WGS sequence"/>
</dbReference>
<feature type="region of interest" description="Disordered" evidence="1">
    <location>
        <begin position="1"/>
        <end position="68"/>
    </location>
</feature>
<comment type="caution">
    <text evidence="2">The sequence shown here is derived from an EMBL/GenBank/DDBJ whole genome shotgun (WGS) entry which is preliminary data.</text>
</comment>
<evidence type="ECO:0000256" key="1">
    <source>
        <dbReference type="SAM" id="MobiDB-lite"/>
    </source>
</evidence>